<dbReference type="Proteomes" id="UP000234498">
    <property type="component" value="Unassembled WGS sequence"/>
</dbReference>
<dbReference type="InterPro" id="IPR006311">
    <property type="entry name" value="TAT_signal"/>
</dbReference>
<evidence type="ECO:0000313" key="1">
    <source>
        <dbReference type="EMBL" id="SMX69854.1"/>
    </source>
</evidence>
<accession>A0A2H1I403</accession>
<evidence type="ECO:0000313" key="2">
    <source>
        <dbReference type="Proteomes" id="UP000234498"/>
    </source>
</evidence>
<sequence length="145" mass="14924">MGRFGRRGFFAASLGVAGIALSGCFRQAQTDPAAVADVLRSAVTAMPEHLDGEVQFQDSFSAGTTIGGVLTLAGSSSYEVADSLHAVLETIIRTYVDQPGTDTAFVRVEGHPSGDAATRVLAADIIPAASGANVTTDDLAEFYGI</sequence>
<dbReference type="PROSITE" id="PS51318">
    <property type="entry name" value="TAT"/>
    <property type="match status" value="1"/>
</dbReference>
<reference evidence="1 2" key="1">
    <citation type="submission" date="2017-03" db="EMBL/GenBank/DDBJ databases">
        <authorList>
            <person name="Afonso C.L."/>
            <person name="Miller P.J."/>
            <person name="Scott M.A."/>
            <person name="Spackman E."/>
            <person name="Goraichik I."/>
            <person name="Dimitrov K.M."/>
            <person name="Suarez D.L."/>
            <person name="Swayne D.E."/>
        </authorList>
    </citation>
    <scope>NUCLEOTIDE SEQUENCE [LARGE SCALE GENOMIC DNA]</scope>
    <source>
        <strain evidence="1 2">Mu101</strain>
    </source>
</reference>
<dbReference type="EMBL" id="FXZA01000002">
    <property type="protein sequence ID" value="SMX69854.1"/>
    <property type="molecule type" value="Genomic_DNA"/>
</dbReference>
<organism evidence="1 2">
    <name type="scientific">Brevibacterium linens</name>
    <dbReference type="NCBI Taxonomy" id="1703"/>
    <lineage>
        <taxon>Bacteria</taxon>
        <taxon>Bacillati</taxon>
        <taxon>Actinomycetota</taxon>
        <taxon>Actinomycetes</taxon>
        <taxon>Micrococcales</taxon>
        <taxon>Brevibacteriaceae</taxon>
        <taxon>Brevibacterium</taxon>
    </lineage>
</organism>
<dbReference type="AlphaFoldDB" id="A0A2H1I403"/>
<protein>
    <submittedName>
        <fullName evidence="1">Uncharacterized protein</fullName>
    </submittedName>
</protein>
<proteinExistence type="predicted"/>
<name>A0A2H1I403_BRELN</name>
<dbReference type="PROSITE" id="PS51257">
    <property type="entry name" value="PROKAR_LIPOPROTEIN"/>
    <property type="match status" value="1"/>
</dbReference>
<dbReference type="RefSeq" id="WP_257943987.1">
    <property type="nucleotide sequence ID" value="NZ_FXZA01000002.1"/>
</dbReference>
<gene>
    <name evidence="1" type="ORF">BLIN101_00807</name>
</gene>